<evidence type="ECO:0000256" key="1">
    <source>
        <dbReference type="SAM" id="MobiDB-lite"/>
    </source>
</evidence>
<organism evidence="3 4">
    <name type="scientific">Candidatus Roizmanbacteria bacterium RIFCSPHIGHO2_01_FULL_39_12b</name>
    <dbReference type="NCBI Taxonomy" id="1802030"/>
    <lineage>
        <taxon>Bacteria</taxon>
        <taxon>Candidatus Roizmaniibacteriota</taxon>
    </lineage>
</organism>
<protein>
    <submittedName>
        <fullName evidence="3">Uncharacterized protein</fullName>
    </submittedName>
</protein>
<evidence type="ECO:0000313" key="4">
    <source>
        <dbReference type="Proteomes" id="UP000178372"/>
    </source>
</evidence>
<feature type="transmembrane region" description="Helical" evidence="2">
    <location>
        <begin position="198"/>
        <end position="215"/>
    </location>
</feature>
<comment type="caution">
    <text evidence="3">The sequence shown here is derived from an EMBL/GenBank/DDBJ whole genome shotgun (WGS) entry which is preliminary data.</text>
</comment>
<gene>
    <name evidence="3" type="ORF">A2690_02835</name>
</gene>
<accession>A0A1F7GBZ9</accession>
<dbReference type="Proteomes" id="UP000178372">
    <property type="component" value="Unassembled WGS sequence"/>
</dbReference>
<keyword evidence="2" id="KW-0472">Membrane</keyword>
<sequence length="216" mass="21948">MHVNSSSKSTYLLIAGIILVAILIVAGVYFISQTRQQYKTPAEVPSCHNGSAPLPIMPGCERGDETPGCTAPSEGYCKPKGSCFECRFSGDNSLRMICLCQSPTNTPPVKPTETVAPVITVVEVTPTGSALTTPTISPTGAPTATPTTPPIGGPQSSPAPTTAQSGPTATTSPTNPAMTSTPGPTNAPSLPKAGIPQAMYALIGFGAVLLLLGLAL</sequence>
<feature type="compositionally biased region" description="Polar residues" evidence="1">
    <location>
        <begin position="159"/>
        <end position="188"/>
    </location>
</feature>
<evidence type="ECO:0000256" key="2">
    <source>
        <dbReference type="SAM" id="Phobius"/>
    </source>
</evidence>
<keyword evidence="2" id="KW-0812">Transmembrane</keyword>
<evidence type="ECO:0000313" key="3">
    <source>
        <dbReference type="EMBL" id="OGK16295.1"/>
    </source>
</evidence>
<feature type="compositionally biased region" description="Low complexity" evidence="1">
    <location>
        <begin position="132"/>
        <end position="146"/>
    </location>
</feature>
<dbReference type="AlphaFoldDB" id="A0A1F7GBZ9"/>
<dbReference type="EMBL" id="MFZF01000018">
    <property type="protein sequence ID" value="OGK16295.1"/>
    <property type="molecule type" value="Genomic_DNA"/>
</dbReference>
<keyword evidence="2" id="KW-1133">Transmembrane helix</keyword>
<feature type="region of interest" description="Disordered" evidence="1">
    <location>
        <begin position="129"/>
        <end position="190"/>
    </location>
</feature>
<reference evidence="3 4" key="1">
    <citation type="journal article" date="2016" name="Nat. Commun.">
        <title>Thousands of microbial genomes shed light on interconnected biogeochemical processes in an aquifer system.</title>
        <authorList>
            <person name="Anantharaman K."/>
            <person name="Brown C.T."/>
            <person name="Hug L.A."/>
            <person name="Sharon I."/>
            <person name="Castelle C.J."/>
            <person name="Probst A.J."/>
            <person name="Thomas B.C."/>
            <person name="Singh A."/>
            <person name="Wilkins M.J."/>
            <person name="Karaoz U."/>
            <person name="Brodie E.L."/>
            <person name="Williams K.H."/>
            <person name="Hubbard S.S."/>
            <person name="Banfield J.F."/>
        </authorList>
    </citation>
    <scope>NUCLEOTIDE SEQUENCE [LARGE SCALE GENOMIC DNA]</scope>
</reference>
<proteinExistence type="predicted"/>
<name>A0A1F7GBZ9_9BACT</name>
<feature type="transmembrane region" description="Helical" evidence="2">
    <location>
        <begin position="12"/>
        <end position="31"/>
    </location>
</feature>